<dbReference type="Gene3D" id="1.50.10.10">
    <property type="match status" value="1"/>
</dbReference>
<comment type="similarity">
    <text evidence="1">Belongs to the glycosyl hydrolase 63 family.</text>
</comment>
<evidence type="ECO:0000259" key="4">
    <source>
        <dbReference type="Pfam" id="PF22422"/>
    </source>
</evidence>
<feature type="domain" description="Mannosylglycerate hydrolase MGH1-like glycoside hydrolase" evidence="4">
    <location>
        <begin position="38"/>
        <end position="406"/>
    </location>
</feature>
<accession>A0A660SKF7</accession>
<dbReference type="InterPro" id="IPR054491">
    <property type="entry name" value="MGH1-like_GH"/>
</dbReference>
<dbReference type="GO" id="GO:0006487">
    <property type="term" value="P:protein N-linked glycosylation"/>
    <property type="evidence" value="ECO:0007669"/>
    <property type="project" value="TreeGrafter"/>
</dbReference>
<keyword evidence="2" id="KW-0378">Hydrolase</keyword>
<dbReference type="PANTHER" id="PTHR10412">
    <property type="entry name" value="MANNOSYL-OLIGOSACCHARIDE GLUCOSIDASE"/>
    <property type="match status" value="1"/>
</dbReference>
<dbReference type="InterPro" id="IPR012341">
    <property type="entry name" value="6hp_glycosidase-like_sf"/>
</dbReference>
<dbReference type="GO" id="GO:0004573">
    <property type="term" value="F:Glc3Man9GlcNAc2 oligosaccharide glucosidase activity"/>
    <property type="evidence" value="ECO:0007669"/>
    <property type="project" value="InterPro"/>
</dbReference>
<keyword evidence="3" id="KW-0326">Glycosidase</keyword>
<sequence length="412" mass="49256">MDLEKRALKVLEGNKKEGYSPNLQRSYFYIAPDPIHHHQWFWDSCFHIIVMSQFRPEWAWRELASLLSVQQADGFIPHLIFWKWRILDFLPFFWWWKRERHPRIKFITAEIQPPVIGLALEAIHQADHKTADLFPILLKVEQYFNYLKKKRDPDRDGLISIITPMESGMDFAPQFDIPLDVIDHSPRRLKQKINRMLEVYHRLEWKLEEIFPLAIFDFEDVGFNTIHALSLEALGRIWKGVDAKKARGYEEEYQRVRDTIIEKMWDEEDGIFYGCYHREGKEIPVRIKTISSLLPITLDLPKRYVTRLIDHITDEEEFWLPYPIPSVAKNEKAFGPLTNTRRIWRGTTWINTNWFIAKGLLRHGEIELYQRLKRKTLDLIERFGFCEFYDPFDGHPGRAERNFSWSTLAVIL</sequence>
<comment type="caution">
    <text evidence="5">The sequence shown here is derived from an EMBL/GenBank/DDBJ whole genome shotgun (WGS) entry which is preliminary data.</text>
</comment>
<evidence type="ECO:0000256" key="3">
    <source>
        <dbReference type="ARBA" id="ARBA00023295"/>
    </source>
</evidence>
<evidence type="ECO:0000256" key="2">
    <source>
        <dbReference type="ARBA" id="ARBA00022801"/>
    </source>
</evidence>
<dbReference type="GO" id="GO:0009311">
    <property type="term" value="P:oligosaccharide metabolic process"/>
    <property type="evidence" value="ECO:0007669"/>
    <property type="project" value="InterPro"/>
</dbReference>
<dbReference type="PANTHER" id="PTHR10412:SF11">
    <property type="entry name" value="MANNOSYL-OLIGOSACCHARIDE GLUCOSIDASE"/>
    <property type="match status" value="1"/>
</dbReference>
<organism evidence="5 6">
    <name type="scientific">candidate division WOR-3 bacterium</name>
    <dbReference type="NCBI Taxonomy" id="2052148"/>
    <lineage>
        <taxon>Bacteria</taxon>
        <taxon>Bacteria division WOR-3</taxon>
    </lineage>
</organism>
<name>A0A660SKF7_UNCW3</name>
<dbReference type="EMBL" id="QNBE01000020">
    <property type="protein sequence ID" value="RKX71002.1"/>
    <property type="molecule type" value="Genomic_DNA"/>
</dbReference>
<dbReference type="Proteomes" id="UP000268469">
    <property type="component" value="Unassembled WGS sequence"/>
</dbReference>
<dbReference type="InterPro" id="IPR004888">
    <property type="entry name" value="Glycoside_hydrolase_63"/>
</dbReference>
<protein>
    <recommendedName>
        <fullName evidence="4">Mannosylglycerate hydrolase MGH1-like glycoside hydrolase domain-containing protein</fullName>
    </recommendedName>
</protein>
<evidence type="ECO:0000256" key="1">
    <source>
        <dbReference type="ARBA" id="ARBA00010833"/>
    </source>
</evidence>
<evidence type="ECO:0000313" key="6">
    <source>
        <dbReference type="Proteomes" id="UP000268469"/>
    </source>
</evidence>
<evidence type="ECO:0000313" key="5">
    <source>
        <dbReference type="EMBL" id="RKX71002.1"/>
    </source>
</evidence>
<reference evidence="5 6" key="1">
    <citation type="submission" date="2018-06" db="EMBL/GenBank/DDBJ databases">
        <title>Extensive metabolic versatility and redundancy in microbially diverse, dynamic hydrothermal sediments.</title>
        <authorList>
            <person name="Dombrowski N."/>
            <person name="Teske A."/>
            <person name="Baker B.J."/>
        </authorList>
    </citation>
    <scope>NUCLEOTIDE SEQUENCE [LARGE SCALE GENOMIC DNA]</scope>
    <source>
        <strain evidence="5">B36_G15</strain>
    </source>
</reference>
<dbReference type="AlphaFoldDB" id="A0A660SKF7"/>
<proteinExistence type="inferred from homology"/>
<dbReference type="InterPro" id="IPR008928">
    <property type="entry name" value="6-hairpin_glycosidase_sf"/>
</dbReference>
<gene>
    <name evidence="5" type="ORF">DRP53_02970</name>
</gene>
<dbReference type="SUPFAM" id="SSF48208">
    <property type="entry name" value="Six-hairpin glycosidases"/>
    <property type="match status" value="1"/>
</dbReference>
<dbReference type="Pfam" id="PF22422">
    <property type="entry name" value="MGH1-like_GH"/>
    <property type="match status" value="1"/>
</dbReference>